<protein>
    <recommendedName>
        <fullName evidence="3">Reverse transcriptase domain-containing protein</fullName>
    </recommendedName>
</protein>
<name>A0A6J8BKG4_MYTCO</name>
<evidence type="ECO:0000313" key="1">
    <source>
        <dbReference type="EMBL" id="CAC5384162.1"/>
    </source>
</evidence>
<keyword evidence="2" id="KW-1185">Reference proteome</keyword>
<dbReference type="EMBL" id="CACVKT020003487">
    <property type="protein sequence ID" value="CAC5384162.1"/>
    <property type="molecule type" value="Genomic_DNA"/>
</dbReference>
<gene>
    <name evidence="1" type="ORF">MCOR_19835</name>
</gene>
<accession>A0A6J8BKG4</accession>
<organism evidence="1 2">
    <name type="scientific">Mytilus coruscus</name>
    <name type="common">Sea mussel</name>
    <dbReference type="NCBI Taxonomy" id="42192"/>
    <lineage>
        <taxon>Eukaryota</taxon>
        <taxon>Metazoa</taxon>
        <taxon>Spiralia</taxon>
        <taxon>Lophotrochozoa</taxon>
        <taxon>Mollusca</taxon>
        <taxon>Bivalvia</taxon>
        <taxon>Autobranchia</taxon>
        <taxon>Pteriomorphia</taxon>
        <taxon>Mytilida</taxon>
        <taxon>Mytiloidea</taxon>
        <taxon>Mytilidae</taxon>
        <taxon>Mytilinae</taxon>
        <taxon>Mytilus</taxon>
    </lineage>
</organism>
<proteinExistence type="predicted"/>
<dbReference type="OrthoDB" id="6156827at2759"/>
<evidence type="ECO:0008006" key="3">
    <source>
        <dbReference type="Google" id="ProtNLM"/>
    </source>
</evidence>
<evidence type="ECO:0000313" key="2">
    <source>
        <dbReference type="Proteomes" id="UP000507470"/>
    </source>
</evidence>
<dbReference type="AlphaFoldDB" id="A0A6J8BKG4"/>
<reference evidence="1 2" key="1">
    <citation type="submission" date="2020-06" db="EMBL/GenBank/DDBJ databases">
        <authorList>
            <person name="Li R."/>
            <person name="Bekaert M."/>
        </authorList>
    </citation>
    <scope>NUCLEOTIDE SEQUENCE [LARGE SCALE GENOMIC DNA]</scope>
    <source>
        <strain evidence="2">wild</strain>
    </source>
</reference>
<sequence length="202" mass="23275">MVRNGLSIFTKLSSVPKSLNEKIEQMNIKINQLENNLIKSFSILDFRISFYEINAAICSLKNNKSAGIDRFCNEMFKYWKLVNSLRENSRESPGKFIDDFRISFNEINAAICSLKNNKSAGIDGFCNEMFESAQSFIVNCLHKLYNAVLSSGYYPKKWGESFIVSVFKADNPKLPKKTIEYSNVFVNILFTHHQKFTIFEIT</sequence>
<dbReference type="Proteomes" id="UP000507470">
    <property type="component" value="Unassembled WGS sequence"/>
</dbReference>